<name>A0A923DVE1_9SPHI</name>
<dbReference type="InterPro" id="IPR014966">
    <property type="entry name" value="FRG-dom"/>
</dbReference>
<dbReference type="Proteomes" id="UP000601055">
    <property type="component" value="Unassembled WGS sequence"/>
</dbReference>
<organism evidence="2 3">
    <name type="scientific">Pedobacter planticolens</name>
    <dbReference type="NCBI Taxonomy" id="2679964"/>
    <lineage>
        <taxon>Bacteria</taxon>
        <taxon>Pseudomonadati</taxon>
        <taxon>Bacteroidota</taxon>
        <taxon>Sphingobacteriia</taxon>
        <taxon>Sphingobacteriales</taxon>
        <taxon>Sphingobacteriaceae</taxon>
        <taxon>Pedobacter</taxon>
    </lineage>
</organism>
<dbReference type="EMBL" id="WNXD01000001">
    <property type="protein sequence ID" value="MBB2144634.1"/>
    <property type="molecule type" value="Genomic_DNA"/>
</dbReference>
<dbReference type="Pfam" id="PF08867">
    <property type="entry name" value="FRG"/>
    <property type="match status" value="1"/>
</dbReference>
<keyword evidence="3" id="KW-1185">Reference proteome</keyword>
<comment type="caution">
    <text evidence="2">The sequence shown here is derived from an EMBL/GenBank/DDBJ whole genome shotgun (WGS) entry which is preliminary data.</text>
</comment>
<gene>
    <name evidence="2" type="ORF">GM921_04005</name>
</gene>
<feature type="domain" description="FRG" evidence="1">
    <location>
        <begin position="31"/>
        <end position="137"/>
    </location>
</feature>
<reference evidence="2" key="1">
    <citation type="submission" date="2019-11" db="EMBL/GenBank/DDBJ databases">
        <title>Description of Pedobacter sp. LMG 31464T.</title>
        <authorList>
            <person name="Carlier A."/>
            <person name="Qi S."/>
            <person name="Vandamme P."/>
        </authorList>
    </citation>
    <scope>NUCLEOTIDE SEQUENCE</scope>
    <source>
        <strain evidence="2">LMG 31464</strain>
    </source>
</reference>
<evidence type="ECO:0000313" key="2">
    <source>
        <dbReference type="EMBL" id="MBB2144634.1"/>
    </source>
</evidence>
<dbReference type="AlphaFoldDB" id="A0A923DVE1"/>
<sequence>MSENEPIVIKNVSQYIDEVDMLYMLYCDKEVNSELLFRGQTVDLPLIPKIGRLNLRKKTDSKIKTEKLILDEFRRGILPLSEFKPENNWDLLALAQHHGLPTRLLDWSCSALIGLWFAVCKPPVINKYGKALNGIVWVFAPTSTDYRTDTTTADPLNNNITKVFKSTIISKRISAQSGVFTVHKILDSDGFVRFENNKVFKKKLIPIHIKGEDFASIRKQLSILGINNASVFPDIDGFCKNLEWRYSKLEDEKF</sequence>
<dbReference type="SMART" id="SM00901">
    <property type="entry name" value="FRG"/>
    <property type="match status" value="1"/>
</dbReference>
<dbReference type="RefSeq" id="WP_182921317.1">
    <property type="nucleotide sequence ID" value="NZ_WNXD01000001.1"/>
</dbReference>
<accession>A0A923DVE1</accession>
<proteinExistence type="predicted"/>
<evidence type="ECO:0000259" key="1">
    <source>
        <dbReference type="SMART" id="SM00901"/>
    </source>
</evidence>
<protein>
    <submittedName>
        <fullName evidence="2">FRG domain-containing protein</fullName>
    </submittedName>
</protein>
<evidence type="ECO:0000313" key="3">
    <source>
        <dbReference type="Proteomes" id="UP000601055"/>
    </source>
</evidence>